<dbReference type="Proteomes" id="UP000787472">
    <property type="component" value="Unassembled WGS sequence"/>
</dbReference>
<protein>
    <submittedName>
        <fullName evidence="9">Alpha-hydroxy-acid oxidizing protein</fullName>
    </submittedName>
</protein>
<dbReference type="PANTHER" id="PTHR10578:SF107">
    <property type="entry name" value="2-HYDROXYACID OXIDASE 1"/>
    <property type="match status" value="1"/>
</dbReference>
<keyword evidence="10" id="KW-1185">Reference proteome</keyword>
<dbReference type="EMBL" id="JAAONZ010000003">
    <property type="protein sequence ID" value="NHO64863.1"/>
    <property type="molecule type" value="Genomic_DNA"/>
</dbReference>
<name>A0A9E5JQK5_9GAMM</name>
<evidence type="ECO:0000256" key="7">
    <source>
        <dbReference type="PIRSR" id="PIRSR000138-2"/>
    </source>
</evidence>
<dbReference type="FunFam" id="3.20.20.70:FF:000029">
    <property type="entry name" value="L-lactate dehydrogenase"/>
    <property type="match status" value="1"/>
</dbReference>
<dbReference type="InterPro" id="IPR012133">
    <property type="entry name" value="Alpha-hydoxy_acid_DH_FMN"/>
</dbReference>
<evidence type="ECO:0000256" key="4">
    <source>
        <dbReference type="ARBA" id="ARBA00023002"/>
    </source>
</evidence>
<evidence type="ECO:0000313" key="9">
    <source>
        <dbReference type="EMBL" id="NHO64863.1"/>
    </source>
</evidence>
<evidence type="ECO:0000256" key="1">
    <source>
        <dbReference type="ARBA" id="ARBA00001917"/>
    </source>
</evidence>
<sequence>MSDSHLILPKLDHIPAHIVSAGDYEQAAQDYMPENIYAAIAGGSADELTLRENCRAFESIELIPAILQEFSSASTATTLLDQCHALPFLLAPIAHQQLVHPEGELATLAAANALNIPMVCSTLASTSLEDVAAQAEVPLWFQLYFQETRDATLSLVKRAEQSGYRAIVVTVDAPLSGLRNRAQRAGYVLPSAVPSANLVNKPAAPPISLAPDQSLILHGLMSEAPTWSDIEWLQQHTHLPIIVKGVLSPGDAVRCRQLGLAGVVVSNHGGRTLDGVPASIRALPAVRQAVGDDVMVLLDSGIRRGSDIFKALALGADAVLIGRPYLYALAVAGALGVAHLLRTLKEELEITMALTGCPTIDSIQANRLNLP</sequence>
<keyword evidence="4" id="KW-0560">Oxidoreductase</keyword>
<evidence type="ECO:0000256" key="6">
    <source>
        <dbReference type="PIRSR" id="PIRSR000138-1"/>
    </source>
</evidence>
<evidence type="ECO:0000313" key="10">
    <source>
        <dbReference type="Proteomes" id="UP000787472"/>
    </source>
</evidence>
<feature type="domain" description="FMN hydroxy acid dehydrogenase" evidence="8">
    <location>
        <begin position="13"/>
        <end position="371"/>
    </location>
</feature>
<comment type="caution">
    <text evidence="9">The sequence shown here is derived from an EMBL/GenBank/DDBJ whole genome shotgun (WGS) entry which is preliminary data.</text>
</comment>
<feature type="binding site" evidence="7">
    <location>
        <position position="268"/>
    </location>
    <ligand>
        <name>glyoxylate</name>
        <dbReference type="ChEBI" id="CHEBI:36655"/>
    </ligand>
</feature>
<feature type="binding site" evidence="7">
    <location>
        <position position="244"/>
    </location>
    <ligand>
        <name>FMN</name>
        <dbReference type="ChEBI" id="CHEBI:58210"/>
    </ligand>
</feature>
<dbReference type="InterPro" id="IPR013785">
    <property type="entry name" value="Aldolase_TIM"/>
</dbReference>
<feature type="binding site" evidence="7">
    <location>
        <position position="179"/>
    </location>
    <ligand>
        <name>glyoxylate</name>
        <dbReference type="ChEBI" id="CHEBI:36655"/>
    </ligand>
</feature>
<dbReference type="GO" id="GO:0010181">
    <property type="term" value="F:FMN binding"/>
    <property type="evidence" value="ECO:0007669"/>
    <property type="project" value="InterPro"/>
</dbReference>
<feature type="binding site" evidence="7">
    <location>
        <position position="144"/>
    </location>
    <ligand>
        <name>glyoxylate</name>
        <dbReference type="ChEBI" id="CHEBI:36655"/>
    </ligand>
</feature>
<evidence type="ECO:0000256" key="5">
    <source>
        <dbReference type="ARBA" id="ARBA00024042"/>
    </source>
</evidence>
<dbReference type="Pfam" id="PF01070">
    <property type="entry name" value="FMN_dh"/>
    <property type="match status" value="1"/>
</dbReference>
<feature type="binding site" evidence="7">
    <location>
        <position position="170"/>
    </location>
    <ligand>
        <name>FMN</name>
        <dbReference type="ChEBI" id="CHEBI:58210"/>
    </ligand>
</feature>
<dbReference type="PANTHER" id="PTHR10578">
    <property type="entry name" value="S -2-HYDROXY-ACID OXIDASE-RELATED"/>
    <property type="match status" value="1"/>
</dbReference>
<comment type="cofactor">
    <cofactor evidence="1">
        <name>FMN</name>
        <dbReference type="ChEBI" id="CHEBI:58210"/>
    </cofactor>
</comment>
<organism evidence="9 10">
    <name type="scientific">Pseudomaricurvus hydrocarbonicus</name>
    <dbReference type="NCBI Taxonomy" id="1470433"/>
    <lineage>
        <taxon>Bacteria</taxon>
        <taxon>Pseudomonadati</taxon>
        <taxon>Pseudomonadota</taxon>
        <taxon>Gammaproteobacteria</taxon>
        <taxon>Cellvibrionales</taxon>
        <taxon>Cellvibrionaceae</taxon>
        <taxon>Pseudomaricurvus</taxon>
    </lineage>
</organism>
<dbReference type="InterPro" id="IPR037396">
    <property type="entry name" value="FMN_HAD"/>
</dbReference>
<dbReference type="SUPFAM" id="SSF51395">
    <property type="entry name" value="FMN-linked oxidoreductases"/>
    <property type="match status" value="1"/>
</dbReference>
<feature type="binding site" evidence="7">
    <location>
        <position position="121"/>
    </location>
    <ligand>
        <name>FMN</name>
        <dbReference type="ChEBI" id="CHEBI:58210"/>
    </ligand>
</feature>
<dbReference type="AlphaFoldDB" id="A0A9E5JQK5"/>
<feature type="binding site" evidence="7">
    <location>
        <position position="271"/>
    </location>
    <ligand>
        <name>glyoxylate</name>
        <dbReference type="ChEBI" id="CHEBI:36655"/>
    </ligand>
</feature>
<dbReference type="PIRSF" id="PIRSF000138">
    <property type="entry name" value="Al-hdrx_acd_dh"/>
    <property type="match status" value="1"/>
</dbReference>
<gene>
    <name evidence="9" type="ORF">G8770_04835</name>
</gene>
<feature type="binding site" evidence="7">
    <location>
        <begin position="299"/>
        <end position="303"/>
    </location>
    <ligand>
        <name>FMN</name>
        <dbReference type="ChEBI" id="CHEBI:58210"/>
    </ligand>
</feature>
<evidence type="ECO:0000259" key="8">
    <source>
        <dbReference type="PROSITE" id="PS51349"/>
    </source>
</evidence>
<feature type="active site" description="Proton acceptor" evidence="6">
    <location>
        <position position="268"/>
    </location>
</feature>
<feature type="binding site" evidence="7">
    <location>
        <begin position="92"/>
        <end position="94"/>
    </location>
    <ligand>
        <name>FMN</name>
        <dbReference type="ChEBI" id="CHEBI:58210"/>
    </ligand>
</feature>
<dbReference type="InterPro" id="IPR000262">
    <property type="entry name" value="FMN-dep_DH"/>
</dbReference>
<evidence type="ECO:0000256" key="2">
    <source>
        <dbReference type="ARBA" id="ARBA00022630"/>
    </source>
</evidence>
<feature type="binding site" evidence="7">
    <location>
        <position position="142"/>
    </location>
    <ligand>
        <name>FMN</name>
        <dbReference type="ChEBI" id="CHEBI:58210"/>
    </ligand>
</feature>
<dbReference type="Gene3D" id="3.20.20.70">
    <property type="entry name" value="Aldolase class I"/>
    <property type="match status" value="1"/>
</dbReference>
<evidence type="ECO:0000256" key="3">
    <source>
        <dbReference type="ARBA" id="ARBA00022643"/>
    </source>
</evidence>
<dbReference type="RefSeq" id="WP_167182533.1">
    <property type="nucleotide sequence ID" value="NZ_JAAONZ010000003.1"/>
</dbReference>
<dbReference type="CDD" id="cd02809">
    <property type="entry name" value="alpha_hydroxyacid_oxid_FMN"/>
    <property type="match status" value="1"/>
</dbReference>
<accession>A0A9E5JQK5</accession>
<reference evidence="9" key="1">
    <citation type="submission" date="2020-03" db="EMBL/GenBank/DDBJ databases">
        <authorList>
            <person name="Guo F."/>
        </authorList>
    </citation>
    <scope>NUCLEOTIDE SEQUENCE</scope>
    <source>
        <strain evidence="9">JCM 30134</strain>
    </source>
</reference>
<feature type="binding site" evidence="7">
    <location>
        <position position="266"/>
    </location>
    <ligand>
        <name>FMN</name>
        <dbReference type="ChEBI" id="CHEBI:58210"/>
    </ligand>
</feature>
<comment type="similarity">
    <text evidence="5">Belongs to the FMN-dependent alpha-hydroxy acid dehydrogenase family.</text>
</comment>
<proteinExistence type="inferred from homology"/>
<keyword evidence="3 7" id="KW-0288">FMN</keyword>
<dbReference type="PROSITE" id="PS51349">
    <property type="entry name" value="FMN_HYDROXY_ACID_DH_2"/>
    <property type="match status" value="1"/>
</dbReference>
<keyword evidence="2 7" id="KW-0285">Flavoprotein</keyword>
<dbReference type="GO" id="GO:0016614">
    <property type="term" value="F:oxidoreductase activity, acting on CH-OH group of donors"/>
    <property type="evidence" value="ECO:0007669"/>
    <property type="project" value="UniProtKB-ARBA"/>
</dbReference>
<feature type="binding site" evidence="7">
    <location>
        <begin position="322"/>
        <end position="323"/>
    </location>
    <ligand>
        <name>FMN</name>
        <dbReference type="ChEBI" id="CHEBI:58210"/>
    </ligand>
</feature>